<keyword evidence="9" id="KW-1185">Reference proteome</keyword>
<keyword evidence="5 6" id="KW-0472">Membrane</keyword>
<evidence type="ECO:0000313" key="9">
    <source>
        <dbReference type="Proteomes" id="UP000248259"/>
    </source>
</evidence>
<proteinExistence type="predicted"/>
<evidence type="ECO:0000256" key="5">
    <source>
        <dbReference type="ARBA" id="ARBA00023136"/>
    </source>
</evidence>
<dbReference type="InterPro" id="IPR000620">
    <property type="entry name" value="EamA_dom"/>
</dbReference>
<comment type="subcellular location">
    <subcellularLocation>
        <location evidence="1">Cell membrane</location>
        <topology evidence="1">Multi-pass membrane protein</topology>
    </subcellularLocation>
</comment>
<dbReference type="OrthoDB" id="8370318at2"/>
<feature type="transmembrane region" description="Helical" evidence="6">
    <location>
        <begin position="240"/>
        <end position="260"/>
    </location>
</feature>
<dbReference type="EMBL" id="QKOE01000003">
    <property type="protein sequence ID" value="PZA17515.1"/>
    <property type="molecule type" value="Genomic_DNA"/>
</dbReference>
<dbReference type="InterPro" id="IPR037185">
    <property type="entry name" value="EmrE-like"/>
</dbReference>
<dbReference type="GO" id="GO:0005886">
    <property type="term" value="C:plasma membrane"/>
    <property type="evidence" value="ECO:0007669"/>
    <property type="project" value="UniProtKB-SubCell"/>
</dbReference>
<dbReference type="Proteomes" id="UP000248259">
    <property type="component" value="Unassembled WGS sequence"/>
</dbReference>
<feature type="domain" description="EamA" evidence="7">
    <location>
        <begin position="150"/>
        <end position="282"/>
    </location>
</feature>
<feature type="transmembrane region" description="Helical" evidence="6">
    <location>
        <begin position="151"/>
        <end position="168"/>
    </location>
</feature>
<organism evidence="8 9">
    <name type="scientific">Parazoarcus communis SWub3 = DSM 12120</name>
    <dbReference type="NCBI Taxonomy" id="1121029"/>
    <lineage>
        <taxon>Bacteria</taxon>
        <taxon>Pseudomonadati</taxon>
        <taxon>Pseudomonadota</taxon>
        <taxon>Betaproteobacteria</taxon>
        <taxon>Rhodocyclales</taxon>
        <taxon>Zoogloeaceae</taxon>
        <taxon>Parazoarcus</taxon>
    </lineage>
</organism>
<feature type="transmembrane region" description="Helical" evidence="6">
    <location>
        <begin position="67"/>
        <end position="87"/>
    </location>
</feature>
<evidence type="ECO:0000256" key="3">
    <source>
        <dbReference type="ARBA" id="ARBA00022692"/>
    </source>
</evidence>
<evidence type="ECO:0000256" key="6">
    <source>
        <dbReference type="SAM" id="Phobius"/>
    </source>
</evidence>
<reference evidence="8 9" key="1">
    <citation type="submission" date="2018-06" db="EMBL/GenBank/DDBJ databases">
        <title>Azoarcus communis strain SWub3 genome.</title>
        <authorList>
            <person name="Zorraquino Salvo V."/>
            <person name="Toubiana D."/>
            <person name="Blumwald E."/>
        </authorList>
    </citation>
    <scope>NUCLEOTIDE SEQUENCE [LARGE SCALE GENOMIC DNA]</scope>
    <source>
        <strain evidence="8 9">SWub3</strain>
    </source>
</reference>
<dbReference type="AlphaFoldDB" id="A0A323UYI1"/>
<keyword evidence="3 6" id="KW-0812">Transmembrane</keyword>
<sequence>MTAAPHSVKADLLLLFATFLAAAGWVFSKESLGGLLPLQFVGTRFLLAGVVLVAFSWGQLRGLDRRALGRAAMVGVVFAVAMAFWILGLEHASHIGEGAFIASLGIVLVPVFARLFFGEHPPKATWVALPVALAGFACLSLAHGFRFEPGQWYFLVAALLFSFLFNLNSRVVRGIPVLALSAVQVSMVGVLILPASLLLEDWPASVPTPILFWLLASAIIATTLRFLVQLHGQSLTTPSHAAIILMLEPMWTALVAAWWFNESMTAMQLLGCGLISLALVMSRWQWIRGALKALF</sequence>
<evidence type="ECO:0000256" key="1">
    <source>
        <dbReference type="ARBA" id="ARBA00004651"/>
    </source>
</evidence>
<feature type="transmembrane region" description="Helical" evidence="6">
    <location>
        <begin position="99"/>
        <end position="117"/>
    </location>
</feature>
<protein>
    <submittedName>
        <fullName evidence="8">EamA family transporter</fullName>
    </submittedName>
</protein>
<evidence type="ECO:0000313" key="8">
    <source>
        <dbReference type="EMBL" id="PZA17515.1"/>
    </source>
</evidence>
<dbReference type="RefSeq" id="WP_110523529.1">
    <property type="nucleotide sequence ID" value="NZ_QKOE01000003.1"/>
</dbReference>
<keyword evidence="2" id="KW-1003">Cell membrane</keyword>
<gene>
    <name evidence="8" type="ORF">DNK49_06560</name>
</gene>
<dbReference type="PANTHER" id="PTHR42920">
    <property type="entry name" value="OS03G0707200 PROTEIN-RELATED"/>
    <property type="match status" value="1"/>
</dbReference>
<feature type="transmembrane region" description="Helical" evidence="6">
    <location>
        <begin position="38"/>
        <end position="55"/>
    </location>
</feature>
<dbReference type="PANTHER" id="PTHR42920:SF5">
    <property type="entry name" value="EAMA DOMAIN-CONTAINING PROTEIN"/>
    <property type="match status" value="1"/>
</dbReference>
<feature type="domain" description="EamA" evidence="7">
    <location>
        <begin position="9"/>
        <end position="140"/>
    </location>
</feature>
<keyword evidence="4 6" id="KW-1133">Transmembrane helix</keyword>
<feature type="transmembrane region" description="Helical" evidence="6">
    <location>
        <begin position="266"/>
        <end position="286"/>
    </location>
</feature>
<dbReference type="SUPFAM" id="SSF103481">
    <property type="entry name" value="Multidrug resistance efflux transporter EmrE"/>
    <property type="match status" value="2"/>
</dbReference>
<feature type="transmembrane region" description="Helical" evidence="6">
    <location>
        <begin position="175"/>
        <end position="198"/>
    </location>
</feature>
<evidence type="ECO:0000256" key="4">
    <source>
        <dbReference type="ARBA" id="ARBA00022989"/>
    </source>
</evidence>
<feature type="transmembrane region" description="Helical" evidence="6">
    <location>
        <begin position="210"/>
        <end position="228"/>
    </location>
</feature>
<accession>A0A323UYI1</accession>
<dbReference type="InterPro" id="IPR051258">
    <property type="entry name" value="Diverse_Substrate_Transporter"/>
</dbReference>
<comment type="caution">
    <text evidence="8">The sequence shown here is derived from an EMBL/GenBank/DDBJ whole genome shotgun (WGS) entry which is preliminary data.</text>
</comment>
<evidence type="ECO:0000259" key="7">
    <source>
        <dbReference type="Pfam" id="PF00892"/>
    </source>
</evidence>
<name>A0A323UYI1_9RHOO</name>
<evidence type="ECO:0000256" key="2">
    <source>
        <dbReference type="ARBA" id="ARBA00022475"/>
    </source>
</evidence>
<dbReference type="Pfam" id="PF00892">
    <property type="entry name" value="EamA"/>
    <property type="match status" value="2"/>
</dbReference>
<feature type="transmembrane region" description="Helical" evidence="6">
    <location>
        <begin position="124"/>
        <end position="145"/>
    </location>
</feature>